<dbReference type="OrthoDB" id="400069at2"/>
<evidence type="ECO:0000313" key="10">
    <source>
        <dbReference type="EMBL" id="CCV63940.1"/>
    </source>
</evidence>
<evidence type="ECO:0000256" key="3">
    <source>
        <dbReference type="ARBA" id="ARBA00022692"/>
    </source>
</evidence>
<dbReference type="InterPro" id="IPR017871">
    <property type="entry name" value="ABC_transporter-like_CS"/>
</dbReference>
<evidence type="ECO:0000256" key="2">
    <source>
        <dbReference type="ARBA" id="ARBA00005417"/>
    </source>
</evidence>
<dbReference type="InterPro" id="IPR003593">
    <property type="entry name" value="AAA+_ATPase"/>
</dbReference>
<keyword evidence="11" id="KW-1185">Reference proteome</keyword>
<dbReference type="InterPro" id="IPR039421">
    <property type="entry name" value="Type_1_exporter"/>
</dbReference>
<dbReference type="PANTHER" id="PTHR24221:SF654">
    <property type="entry name" value="ATP-BINDING CASSETTE SUB-FAMILY B MEMBER 6"/>
    <property type="match status" value="1"/>
</dbReference>
<feature type="transmembrane region" description="Helical" evidence="8">
    <location>
        <begin position="164"/>
        <end position="181"/>
    </location>
</feature>
<organism evidence="10 11">
    <name type="scientific">Alteracholeplasma palmae (strain ATCC 49389 / J233)</name>
    <name type="common">Acholeplasma palmae</name>
    <dbReference type="NCBI Taxonomy" id="1318466"/>
    <lineage>
        <taxon>Bacteria</taxon>
        <taxon>Bacillati</taxon>
        <taxon>Mycoplasmatota</taxon>
        <taxon>Mollicutes</taxon>
        <taxon>Acholeplasmatales</taxon>
        <taxon>Acholeplasmataceae</taxon>
        <taxon>Acholeplasma</taxon>
    </lineage>
</organism>
<keyword evidence="5 10" id="KW-0067">ATP-binding</keyword>
<gene>
    <name evidence="10" type="ORF">BN85403630</name>
</gene>
<name>U4KP17_ALTPJ</name>
<dbReference type="PANTHER" id="PTHR24221">
    <property type="entry name" value="ATP-BINDING CASSETTE SUB-FAMILY B"/>
    <property type="match status" value="1"/>
</dbReference>
<dbReference type="PROSITE" id="PS50893">
    <property type="entry name" value="ABC_TRANSPORTER_2"/>
    <property type="match status" value="1"/>
</dbReference>
<feature type="transmembrane region" description="Helical" evidence="8">
    <location>
        <begin position="137"/>
        <end position="158"/>
    </location>
</feature>
<evidence type="ECO:0000256" key="1">
    <source>
        <dbReference type="ARBA" id="ARBA00004651"/>
    </source>
</evidence>
<accession>U4KP17</accession>
<dbReference type="CDD" id="cd03228">
    <property type="entry name" value="ABCC_MRP_Like"/>
    <property type="match status" value="1"/>
</dbReference>
<evidence type="ECO:0000256" key="7">
    <source>
        <dbReference type="ARBA" id="ARBA00023136"/>
    </source>
</evidence>
<feature type="transmembrane region" description="Helical" evidence="8">
    <location>
        <begin position="60"/>
        <end position="80"/>
    </location>
</feature>
<evidence type="ECO:0000256" key="8">
    <source>
        <dbReference type="SAM" id="Phobius"/>
    </source>
</evidence>
<evidence type="ECO:0000313" key="11">
    <source>
        <dbReference type="Proteomes" id="UP000032740"/>
    </source>
</evidence>
<evidence type="ECO:0000256" key="5">
    <source>
        <dbReference type="ARBA" id="ARBA00022840"/>
    </source>
</evidence>
<keyword evidence="6 8" id="KW-1133">Transmembrane helix</keyword>
<dbReference type="GO" id="GO:0005524">
    <property type="term" value="F:ATP binding"/>
    <property type="evidence" value="ECO:0007669"/>
    <property type="project" value="UniProtKB-KW"/>
</dbReference>
<dbReference type="InterPro" id="IPR027417">
    <property type="entry name" value="P-loop_NTPase"/>
</dbReference>
<evidence type="ECO:0000256" key="4">
    <source>
        <dbReference type="ARBA" id="ARBA00022741"/>
    </source>
</evidence>
<comment type="subcellular location">
    <subcellularLocation>
        <location evidence="1">Cell membrane</location>
        <topology evidence="1">Multi-pass membrane protein</topology>
    </subcellularLocation>
</comment>
<feature type="domain" description="ABC transporter" evidence="9">
    <location>
        <begin position="344"/>
        <end position="582"/>
    </location>
</feature>
<reference evidence="10 11" key="1">
    <citation type="journal article" date="2013" name="J. Mol. Microbiol. Biotechnol.">
        <title>Analysis of the Complete Genomes of Acholeplasma brassicae , A. palmae and A. laidlawii and Their Comparison to the Obligate Parasites from ' Candidatus Phytoplasma'.</title>
        <authorList>
            <person name="Kube M."/>
            <person name="Siewert C."/>
            <person name="Migdoll A.M."/>
            <person name="Duduk B."/>
            <person name="Holz S."/>
            <person name="Rabus R."/>
            <person name="Seemuller E."/>
            <person name="Mitrovic J."/>
            <person name="Muller I."/>
            <person name="Buttner C."/>
            <person name="Reinhardt R."/>
        </authorList>
    </citation>
    <scope>NUCLEOTIDE SEQUENCE [LARGE SCALE GENOMIC DNA]</scope>
    <source>
        <strain evidence="10 11">J233</strain>
    </source>
</reference>
<dbReference type="Gene3D" id="3.40.50.300">
    <property type="entry name" value="P-loop containing nucleotide triphosphate hydrolases"/>
    <property type="match status" value="1"/>
</dbReference>
<dbReference type="Pfam" id="PF00005">
    <property type="entry name" value="ABC_tran"/>
    <property type="match status" value="1"/>
</dbReference>
<dbReference type="InterPro" id="IPR003439">
    <property type="entry name" value="ABC_transporter-like_ATP-bd"/>
</dbReference>
<keyword evidence="7 8" id="KW-0472">Membrane</keyword>
<dbReference type="GO" id="GO:0016887">
    <property type="term" value="F:ATP hydrolysis activity"/>
    <property type="evidence" value="ECO:0007669"/>
    <property type="project" value="InterPro"/>
</dbReference>
<keyword evidence="3 8" id="KW-0812">Transmembrane</keyword>
<dbReference type="InterPro" id="IPR036640">
    <property type="entry name" value="ABC1_TM_sf"/>
</dbReference>
<evidence type="ECO:0000259" key="9">
    <source>
        <dbReference type="PROSITE" id="PS50893"/>
    </source>
</evidence>
<dbReference type="GO" id="GO:0005886">
    <property type="term" value="C:plasma membrane"/>
    <property type="evidence" value="ECO:0007669"/>
    <property type="project" value="UniProtKB-SubCell"/>
</dbReference>
<dbReference type="HOGENOM" id="CLU_000604_84_3_14"/>
<proteinExistence type="inferred from homology"/>
<dbReference type="EMBL" id="FO681347">
    <property type="protein sequence ID" value="CCV63940.1"/>
    <property type="molecule type" value="Genomic_DNA"/>
</dbReference>
<feature type="transmembrane region" description="Helical" evidence="8">
    <location>
        <begin position="250"/>
        <end position="272"/>
    </location>
</feature>
<sequence>MKLGLKTIKRQILELKDNGYSHVWIYYLIQIVSVALISYITVVFSKTIIDLFIKENLEEVLLYTGIYTGILCIVVFGKVFTNSKTSNIFLNIRLIQFEKYYDKYLNIDYIHLEDADFQKKIEPSLVALSSNNYGFEYTYTLSFQLISLFISALVYIIILTQFNYYITLACFLGMIINYFIYKKISNIEYEEKDNLALKRRKTGYFYNTTYDFSYGKDIRLYDLDKHLIDSYKNESKGLLRIYNKIKGKSLFLKLFEIISIVIRNGLAYYLIIESYFNQNLEISSVMMLLTSITLLSINLNDIGIKAGLFSQHLKYTQDYYKYIDSKEITYEKGNELPLLNDIEINLVDVSFKYPNSDKYILKNINLKIDSNSKIAIVGENGAGKTTLIKLICGLLRPTEGKIFVNNIDSALFSQKAYYKMFGMVFQDTAIFAGSILENVMGTKKENIEFAKLAINKSGLEEKVNSLELKYDQPLLKVIHSNGIDLSGGQIQKLNIARAIYKDAPIVILDEPTASLDALAEEQIYSDFNEVAKNKTSIFISHRLSSTKFCDKIILLTKEGIKESGTHDELIKEKGLYYKMFEVQGKYYQEVEA</sequence>
<protein>
    <submittedName>
        <fullName evidence="10">ABC transporter, ATP-binding protein</fullName>
    </submittedName>
</protein>
<dbReference type="SMART" id="SM00382">
    <property type="entry name" value="AAA"/>
    <property type="match status" value="1"/>
</dbReference>
<dbReference type="PROSITE" id="PS00211">
    <property type="entry name" value="ABC_TRANSPORTER_1"/>
    <property type="match status" value="1"/>
</dbReference>
<dbReference type="Proteomes" id="UP000032740">
    <property type="component" value="Chromosome"/>
</dbReference>
<dbReference type="Gene3D" id="1.20.1560.10">
    <property type="entry name" value="ABC transporter type 1, transmembrane domain"/>
    <property type="match status" value="1"/>
</dbReference>
<dbReference type="SUPFAM" id="SSF90123">
    <property type="entry name" value="ABC transporter transmembrane region"/>
    <property type="match status" value="1"/>
</dbReference>
<dbReference type="AlphaFoldDB" id="U4KP17"/>
<feature type="transmembrane region" description="Helical" evidence="8">
    <location>
        <begin position="21"/>
        <end position="40"/>
    </location>
</feature>
<dbReference type="SUPFAM" id="SSF52540">
    <property type="entry name" value="P-loop containing nucleoside triphosphate hydrolases"/>
    <property type="match status" value="1"/>
</dbReference>
<dbReference type="KEGG" id="apal:BN85403630"/>
<dbReference type="STRING" id="1318466.BN85403630"/>
<comment type="similarity">
    <text evidence="2">Belongs to the ABC transporter superfamily.</text>
</comment>
<dbReference type="GO" id="GO:0034040">
    <property type="term" value="F:ATPase-coupled lipid transmembrane transporter activity"/>
    <property type="evidence" value="ECO:0007669"/>
    <property type="project" value="TreeGrafter"/>
</dbReference>
<evidence type="ECO:0000256" key="6">
    <source>
        <dbReference type="ARBA" id="ARBA00022989"/>
    </source>
</evidence>
<keyword evidence="4" id="KW-0547">Nucleotide-binding</keyword>